<dbReference type="EMBL" id="CP002101">
    <property type="protein sequence ID" value="AEH60339.1"/>
    <property type="molecule type" value="Genomic_DNA"/>
</dbReference>
<dbReference type="InterPro" id="IPR014514">
    <property type="entry name" value="UCP021940"/>
</dbReference>
<reference evidence="1 2" key="1">
    <citation type="submission" date="2010-07" db="EMBL/GenBank/DDBJ databases">
        <title>The complete genome of Methanosalsum zhilinae DSM 4017.</title>
        <authorList>
            <consortium name="US DOE Joint Genome Institute (JGI-PGF)"/>
            <person name="Lucas S."/>
            <person name="Copeland A."/>
            <person name="Lapidus A."/>
            <person name="Glavina del Rio T."/>
            <person name="Dalin E."/>
            <person name="Tice H."/>
            <person name="Bruce D."/>
            <person name="Goodwin L."/>
            <person name="Pitluck S."/>
            <person name="Kyrpides N."/>
            <person name="Mavromatis K."/>
            <person name="Ovchinnikova G."/>
            <person name="Daligault H."/>
            <person name="Detter J.C."/>
            <person name="Han C."/>
            <person name="Tapia R."/>
            <person name="Larimer F."/>
            <person name="Land M."/>
            <person name="Hauser L."/>
            <person name="Markowitz V."/>
            <person name="Cheng J.-F."/>
            <person name="Hugenholtz P."/>
            <person name="Woyke T."/>
            <person name="Wu D."/>
            <person name="Spring S."/>
            <person name="Schueler E."/>
            <person name="Brambilla E."/>
            <person name="Klenk H.-P."/>
            <person name="Eisen J.A."/>
        </authorList>
    </citation>
    <scope>NUCLEOTIDE SEQUENCE [LARGE SCALE GENOMIC DNA]</scope>
    <source>
        <strain evidence="2">DSM 4017 / NBRC 107636 / OCM 62 / WeN5</strain>
    </source>
</reference>
<sequence>MRDIVAVDISGRHRTSRGHYYIVCAAVSLSVSPDHIEKIHQVNTKAFRMYRPLKVLDVVQIIEKTVSNIKREGVIVTEKGDMYNKPLNFVSSRFKGEFKYQESISERLAVQLAHHISLSSRKLLVQELDKI</sequence>
<dbReference type="RefSeq" id="WP_013897778.1">
    <property type="nucleotide sequence ID" value="NC_015676.1"/>
</dbReference>
<organism evidence="1 2">
    <name type="scientific">Methanosalsum zhilinae (strain DSM 4017 / NBRC 107636 / OCM 62 / WeN5)</name>
    <name type="common">Methanohalophilus zhilinae</name>
    <dbReference type="NCBI Taxonomy" id="679901"/>
    <lineage>
        <taxon>Archaea</taxon>
        <taxon>Methanobacteriati</taxon>
        <taxon>Methanobacteriota</taxon>
        <taxon>Stenosarchaea group</taxon>
        <taxon>Methanomicrobia</taxon>
        <taxon>Methanosarcinales</taxon>
        <taxon>Methanosarcinaceae</taxon>
        <taxon>Methanosalsum</taxon>
    </lineage>
</organism>
<dbReference type="OrthoDB" id="120192at2157"/>
<name>F7XLE5_METZD</name>
<accession>F7XLE5</accession>
<dbReference type="GeneID" id="10822072"/>
<dbReference type="AlphaFoldDB" id="F7XLE5"/>
<dbReference type="Proteomes" id="UP000006622">
    <property type="component" value="Chromosome"/>
</dbReference>
<protein>
    <recommendedName>
        <fullName evidence="3">DUF2209 domain-containing protein</fullName>
    </recommendedName>
</protein>
<dbReference type="KEGG" id="mzh:Mzhil_0465"/>
<evidence type="ECO:0000313" key="1">
    <source>
        <dbReference type="EMBL" id="AEH60339.1"/>
    </source>
</evidence>
<evidence type="ECO:0000313" key="2">
    <source>
        <dbReference type="Proteomes" id="UP000006622"/>
    </source>
</evidence>
<dbReference type="Pfam" id="PF09974">
    <property type="entry name" value="DUF2209"/>
    <property type="match status" value="1"/>
</dbReference>
<dbReference type="HOGENOM" id="CLU_143941_0_0_2"/>
<evidence type="ECO:0008006" key="3">
    <source>
        <dbReference type="Google" id="ProtNLM"/>
    </source>
</evidence>
<gene>
    <name evidence="1" type="ordered locus">Mzhil_0465</name>
</gene>
<dbReference type="STRING" id="679901.Mzhil_0465"/>
<proteinExistence type="predicted"/>
<keyword evidence="2" id="KW-1185">Reference proteome</keyword>